<keyword evidence="1" id="KW-0479">Metal-binding</keyword>
<evidence type="ECO:0000259" key="3">
    <source>
        <dbReference type="PROSITE" id="PS51083"/>
    </source>
</evidence>
<dbReference type="EMBL" id="JAEUBG010002058">
    <property type="protein sequence ID" value="KAH3685303.1"/>
    <property type="molecule type" value="Genomic_DNA"/>
</dbReference>
<keyword evidence="1" id="KW-0862">Zinc</keyword>
<accession>A0A9P8Q730</accession>
<evidence type="ECO:0000256" key="2">
    <source>
        <dbReference type="SAM" id="MobiDB-lite"/>
    </source>
</evidence>
<protein>
    <recommendedName>
        <fullName evidence="3">HIT-type domain-containing protein</fullName>
    </recommendedName>
</protein>
<name>A0A9P8Q730_WICPI</name>
<keyword evidence="1" id="KW-0863">Zinc-finger</keyword>
<sequence>MHSIEEIYNIQYYDRDSYFTSSINVKSRAKRPNSALLDPGSAATNATANNKSSTSGNHRKRLATGAYNLSAIENQIHGTAPTEETAEVKSSMKRFQELDRENYNDVRFDLPKTIHFQYNKYPPSKSRVKPKVKGNAYTHLRKVLNSRRTLANHMDELDDGTKSVLLSYIHTKPSRDSVLVVKKKLCSICGDNSPSSCVHCGLRVCSVKCSNVHKETRCANYYAV</sequence>
<evidence type="ECO:0000313" key="5">
    <source>
        <dbReference type="Proteomes" id="UP000774326"/>
    </source>
</evidence>
<dbReference type="GO" id="GO:0008270">
    <property type="term" value="F:zinc ion binding"/>
    <property type="evidence" value="ECO:0007669"/>
    <property type="project" value="UniProtKB-UniRule"/>
</dbReference>
<dbReference type="CDD" id="cd21437">
    <property type="entry name" value="zf-HIT_ZNHIT1_like"/>
    <property type="match status" value="1"/>
</dbReference>
<feature type="region of interest" description="Disordered" evidence="2">
    <location>
        <begin position="29"/>
        <end position="59"/>
    </location>
</feature>
<comment type="caution">
    <text evidence="4">The sequence shown here is derived from an EMBL/GenBank/DDBJ whole genome shotgun (WGS) entry which is preliminary data.</text>
</comment>
<reference evidence="4" key="1">
    <citation type="journal article" date="2021" name="Open Biol.">
        <title>Shared evolutionary footprints suggest mitochondrial oxidative damage underlies multiple complex I losses in fungi.</title>
        <authorList>
            <person name="Schikora-Tamarit M.A."/>
            <person name="Marcet-Houben M."/>
            <person name="Nosek J."/>
            <person name="Gabaldon T."/>
        </authorList>
    </citation>
    <scope>NUCLEOTIDE SEQUENCE</scope>
    <source>
        <strain evidence="4">CBS2887</strain>
    </source>
</reference>
<reference evidence="4" key="2">
    <citation type="submission" date="2021-01" db="EMBL/GenBank/DDBJ databases">
        <authorList>
            <person name="Schikora-Tamarit M.A."/>
        </authorList>
    </citation>
    <scope>NUCLEOTIDE SEQUENCE</scope>
    <source>
        <strain evidence="4">CBS2887</strain>
    </source>
</reference>
<gene>
    <name evidence="4" type="ORF">WICPIJ_003716</name>
</gene>
<dbReference type="PROSITE" id="PS51083">
    <property type="entry name" value="ZF_HIT"/>
    <property type="match status" value="1"/>
</dbReference>
<organism evidence="4 5">
    <name type="scientific">Wickerhamomyces pijperi</name>
    <name type="common">Yeast</name>
    <name type="synonym">Pichia pijperi</name>
    <dbReference type="NCBI Taxonomy" id="599730"/>
    <lineage>
        <taxon>Eukaryota</taxon>
        <taxon>Fungi</taxon>
        <taxon>Dikarya</taxon>
        <taxon>Ascomycota</taxon>
        <taxon>Saccharomycotina</taxon>
        <taxon>Saccharomycetes</taxon>
        <taxon>Phaffomycetales</taxon>
        <taxon>Wickerhamomycetaceae</taxon>
        <taxon>Wickerhamomyces</taxon>
    </lineage>
</organism>
<dbReference type="InterPro" id="IPR007529">
    <property type="entry name" value="Znf_HIT"/>
</dbReference>
<feature type="domain" description="HIT-type" evidence="3">
    <location>
        <begin position="186"/>
        <end position="218"/>
    </location>
</feature>
<dbReference type="OrthoDB" id="74807at2759"/>
<keyword evidence="5" id="KW-1185">Reference proteome</keyword>
<dbReference type="Proteomes" id="UP000774326">
    <property type="component" value="Unassembled WGS sequence"/>
</dbReference>
<feature type="compositionally biased region" description="Low complexity" evidence="2">
    <location>
        <begin position="40"/>
        <end position="56"/>
    </location>
</feature>
<evidence type="ECO:0000313" key="4">
    <source>
        <dbReference type="EMBL" id="KAH3685303.1"/>
    </source>
</evidence>
<proteinExistence type="predicted"/>
<dbReference type="AlphaFoldDB" id="A0A9P8Q730"/>
<evidence type="ECO:0000256" key="1">
    <source>
        <dbReference type="PROSITE-ProRule" id="PRU00453"/>
    </source>
</evidence>